<dbReference type="AlphaFoldDB" id="A0A5J9V4C0"/>
<name>A0A5J9V4C0_9POAL</name>
<keyword evidence="1" id="KW-1133">Transmembrane helix</keyword>
<accession>A0A5J9V4C0</accession>
<keyword evidence="1" id="KW-0472">Membrane</keyword>
<dbReference type="PANTHER" id="PTHR33372:SF9">
    <property type="entry name" value="DNAJ DOMAIN CONTAINING PROTEIN, EXPRESSED"/>
    <property type="match status" value="1"/>
</dbReference>
<reference evidence="2 3" key="1">
    <citation type="journal article" date="2019" name="Sci. Rep.">
        <title>A high-quality genome of Eragrostis curvula grass provides insights into Poaceae evolution and supports new strategies to enhance forage quality.</title>
        <authorList>
            <person name="Carballo J."/>
            <person name="Santos B.A.C.M."/>
            <person name="Zappacosta D."/>
            <person name="Garbus I."/>
            <person name="Selva J.P."/>
            <person name="Gallo C.A."/>
            <person name="Diaz A."/>
            <person name="Albertini E."/>
            <person name="Caccamo M."/>
            <person name="Echenique V."/>
        </authorList>
    </citation>
    <scope>NUCLEOTIDE SEQUENCE [LARGE SCALE GENOMIC DNA]</scope>
    <source>
        <strain evidence="3">cv. Victoria</strain>
        <tissue evidence="2">Leaf</tissue>
    </source>
</reference>
<dbReference type="Proteomes" id="UP000324897">
    <property type="component" value="Chromosome 1"/>
</dbReference>
<keyword evidence="3" id="KW-1185">Reference proteome</keyword>
<proteinExistence type="predicted"/>
<dbReference type="OrthoDB" id="525159at2759"/>
<dbReference type="Gramene" id="TVU30374">
    <property type="protein sequence ID" value="TVU30374"/>
    <property type="gene ID" value="EJB05_21990"/>
</dbReference>
<gene>
    <name evidence="2" type="ORF">EJB05_21990</name>
</gene>
<comment type="caution">
    <text evidence="2">The sequence shown here is derived from an EMBL/GenBank/DDBJ whole genome shotgun (WGS) entry which is preliminary data.</text>
</comment>
<feature type="transmembrane region" description="Helical" evidence="1">
    <location>
        <begin position="283"/>
        <end position="305"/>
    </location>
</feature>
<dbReference type="GO" id="GO:0031969">
    <property type="term" value="C:chloroplast membrane"/>
    <property type="evidence" value="ECO:0007669"/>
    <property type="project" value="TreeGrafter"/>
</dbReference>
<evidence type="ECO:0000256" key="1">
    <source>
        <dbReference type="SAM" id="Phobius"/>
    </source>
</evidence>
<dbReference type="InterPro" id="IPR021788">
    <property type="entry name" value="CPP1-like"/>
</dbReference>
<evidence type="ECO:0000313" key="2">
    <source>
        <dbReference type="EMBL" id="TVU30374.1"/>
    </source>
</evidence>
<protein>
    <submittedName>
        <fullName evidence="2">Uncharacterized protein</fullName>
    </submittedName>
</protein>
<feature type="transmembrane region" description="Helical" evidence="1">
    <location>
        <begin position="325"/>
        <end position="342"/>
    </location>
</feature>
<keyword evidence="1" id="KW-0812">Transmembrane</keyword>
<dbReference type="EMBL" id="RWGY01000011">
    <property type="protein sequence ID" value="TVU30374.1"/>
    <property type="molecule type" value="Genomic_DNA"/>
</dbReference>
<evidence type="ECO:0000313" key="3">
    <source>
        <dbReference type="Proteomes" id="UP000324897"/>
    </source>
</evidence>
<dbReference type="PANTHER" id="PTHR33372">
    <property type="match status" value="1"/>
</dbReference>
<sequence length="343" mass="38442">MAMTPSAAAATGGPTVAPAPFLFRRRSLILSYSASSPRSVLWPRRITPIAMRSLRHAYSGIPMRLNFPPCRIWSDCRRFIFLFNLDNCKLALTTMARLSAMPARRHGGVVAAASAAASPHFSAGRMRIRMSPFDGFDKVKMAYKRKQKEAENSKDAEFFIKLERAYNTVMMEQLHNRKKGLAYGSIQVSKDIKYADNQPIVSWGPRYSRSTKKDLHINLGISTAFIMCTATMAHSDWKPLQFLCFAYFYRILEKLKATEPAIAPIYNEYGEVQGRGIHMANQVLRSLGLVLGSILATSLGYTGLANLSQFFGQYIPSIVYNFQELIVTTASSVLLCILASYYR</sequence>
<organism evidence="2 3">
    <name type="scientific">Eragrostis curvula</name>
    <name type="common">weeping love grass</name>
    <dbReference type="NCBI Taxonomy" id="38414"/>
    <lineage>
        <taxon>Eukaryota</taxon>
        <taxon>Viridiplantae</taxon>
        <taxon>Streptophyta</taxon>
        <taxon>Embryophyta</taxon>
        <taxon>Tracheophyta</taxon>
        <taxon>Spermatophyta</taxon>
        <taxon>Magnoliopsida</taxon>
        <taxon>Liliopsida</taxon>
        <taxon>Poales</taxon>
        <taxon>Poaceae</taxon>
        <taxon>PACMAD clade</taxon>
        <taxon>Chloridoideae</taxon>
        <taxon>Eragrostideae</taxon>
        <taxon>Eragrostidinae</taxon>
        <taxon>Eragrostis</taxon>
    </lineage>
</organism>